<gene>
    <name evidence="8" type="ORF">GCM10011358_33350</name>
</gene>
<dbReference type="EMBL" id="BMGI01000006">
    <property type="protein sequence ID" value="GGD46940.1"/>
    <property type="molecule type" value="Genomic_DNA"/>
</dbReference>
<feature type="region of interest" description="Disordered" evidence="5">
    <location>
        <begin position="1"/>
        <end position="22"/>
    </location>
</feature>
<evidence type="ECO:0000256" key="4">
    <source>
        <dbReference type="ARBA" id="ARBA00023136"/>
    </source>
</evidence>
<evidence type="ECO:0000313" key="8">
    <source>
        <dbReference type="EMBL" id="GGD46940.1"/>
    </source>
</evidence>
<keyword evidence="2 6" id="KW-0812">Transmembrane</keyword>
<comment type="caution">
    <text evidence="8">The sequence shown here is derived from an EMBL/GenBank/DDBJ whole genome shotgun (WGS) entry which is preliminary data.</text>
</comment>
<dbReference type="Gene3D" id="1.20.120.350">
    <property type="entry name" value="Voltage-gated potassium channels. Chain C"/>
    <property type="match status" value="1"/>
</dbReference>
<dbReference type="SUPFAM" id="SSF81324">
    <property type="entry name" value="Voltage-gated potassium channels"/>
    <property type="match status" value="1"/>
</dbReference>
<feature type="transmembrane region" description="Helical" evidence="6">
    <location>
        <begin position="42"/>
        <end position="65"/>
    </location>
</feature>
<keyword evidence="3 6" id="KW-1133">Transmembrane helix</keyword>
<organism evidence="8 9">
    <name type="scientific">Sinisalibacter lacisalsi</name>
    <dbReference type="NCBI Taxonomy" id="1526570"/>
    <lineage>
        <taxon>Bacteria</taxon>
        <taxon>Pseudomonadati</taxon>
        <taxon>Pseudomonadota</taxon>
        <taxon>Alphaproteobacteria</taxon>
        <taxon>Rhodobacterales</taxon>
        <taxon>Roseobacteraceae</taxon>
        <taxon>Sinisalibacter</taxon>
    </lineage>
</organism>
<evidence type="ECO:0000259" key="7">
    <source>
        <dbReference type="Pfam" id="PF00520"/>
    </source>
</evidence>
<dbReference type="InterPro" id="IPR027359">
    <property type="entry name" value="Volt_channel_dom_sf"/>
</dbReference>
<accession>A0ABQ1QWW0</accession>
<keyword evidence="9" id="KW-1185">Reference proteome</keyword>
<dbReference type="InterPro" id="IPR043203">
    <property type="entry name" value="VGCC_Ca_Na"/>
</dbReference>
<comment type="subcellular location">
    <subcellularLocation>
        <location evidence="1">Membrane</location>
        <topology evidence="1">Multi-pass membrane protein</topology>
    </subcellularLocation>
</comment>
<dbReference type="Proteomes" id="UP000617355">
    <property type="component" value="Unassembled WGS sequence"/>
</dbReference>
<feature type="domain" description="Ion transport" evidence="7">
    <location>
        <begin position="38"/>
        <end position="251"/>
    </location>
</feature>
<feature type="compositionally biased region" description="Basic and acidic residues" evidence="5">
    <location>
        <begin position="1"/>
        <end position="14"/>
    </location>
</feature>
<reference evidence="9" key="1">
    <citation type="journal article" date="2019" name="Int. J. Syst. Evol. Microbiol.">
        <title>The Global Catalogue of Microorganisms (GCM) 10K type strain sequencing project: providing services to taxonomists for standard genome sequencing and annotation.</title>
        <authorList>
            <consortium name="The Broad Institute Genomics Platform"/>
            <consortium name="The Broad Institute Genome Sequencing Center for Infectious Disease"/>
            <person name="Wu L."/>
            <person name="Ma J."/>
        </authorList>
    </citation>
    <scope>NUCLEOTIDE SEQUENCE [LARGE SCALE GENOMIC DNA]</scope>
    <source>
        <strain evidence="9">CGMCC 1.12922</strain>
    </source>
</reference>
<dbReference type="Gene3D" id="1.10.287.70">
    <property type="match status" value="1"/>
</dbReference>
<proteinExistence type="predicted"/>
<protein>
    <recommendedName>
        <fullName evidence="7">Ion transport domain-containing protein</fullName>
    </recommendedName>
</protein>
<dbReference type="PANTHER" id="PTHR10037:SF62">
    <property type="entry name" value="SODIUM CHANNEL PROTEIN 60E"/>
    <property type="match status" value="1"/>
</dbReference>
<feature type="transmembrane region" description="Helical" evidence="6">
    <location>
        <begin position="218"/>
        <end position="242"/>
    </location>
</feature>
<sequence length="289" mass="31828">MDKGMQKPDTEQTELRQIPPLQPGPLGRVQALLESARFQNAIIVLIMVNAITLGLETSPAVMAVIGPQLLVFDKIVLGVFALEIFAKLIVYRSRFHRDPWNLFDFAVVSIALMPATGPLSVLRALRILRVLRLVSAVPSMRRVVMALLASIPGISSIVGLLLLVFYVFAVMATKLFGAAFPEFFGSIGASFYSLFQIMTLESWSMGIVRPVMEVFPLAWLYFVPFILVTSFTVLNLFIGIVVDAMQRQHAAEDAENAPEAASADAQGEILAELRALRQEVAQLRQSPRA</sequence>
<evidence type="ECO:0000256" key="1">
    <source>
        <dbReference type="ARBA" id="ARBA00004141"/>
    </source>
</evidence>
<feature type="transmembrane region" description="Helical" evidence="6">
    <location>
        <begin position="71"/>
        <end position="90"/>
    </location>
</feature>
<feature type="transmembrane region" description="Helical" evidence="6">
    <location>
        <begin position="175"/>
        <end position="198"/>
    </location>
</feature>
<evidence type="ECO:0000256" key="6">
    <source>
        <dbReference type="SAM" id="Phobius"/>
    </source>
</evidence>
<feature type="transmembrane region" description="Helical" evidence="6">
    <location>
        <begin position="102"/>
        <end position="125"/>
    </location>
</feature>
<evidence type="ECO:0000256" key="3">
    <source>
        <dbReference type="ARBA" id="ARBA00022989"/>
    </source>
</evidence>
<name>A0ABQ1QWW0_9RHOB</name>
<dbReference type="Pfam" id="PF00520">
    <property type="entry name" value="Ion_trans"/>
    <property type="match status" value="1"/>
</dbReference>
<feature type="transmembrane region" description="Helical" evidence="6">
    <location>
        <begin position="145"/>
        <end position="168"/>
    </location>
</feature>
<dbReference type="InterPro" id="IPR005821">
    <property type="entry name" value="Ion_trans_dom"/>
</dbReference>
<evidence type="ECO:0000256" key="2">
    <source>
        <dbReference type="ARBA" id="ARBA00022692"/>
    </source>
</evidence>
<evidence type="ECO:0000256" key="5">
    <source>
        <dbReference type="SAM" id="MobiDB-lite"/>
    </source>
</evidence>
<evidence type="ECO:0000313" key="9">
    <source>
        <dbReference type="Proteomes" id="UP000617355"/>
    </source>
</evidence>
<dbReference type="PANTHER" id="PTHR10037">
    <property type="entry name" value="VOLTAGE-GATED CATION CHANNEL CALCIUM AND SODIUM"/>
    <property type="match status" value="1"/>
</dbReference>
<keyword evidence="4 6" id="KW-0472">Membrane</keyword>